<feature type="transmembrane region" description="Helical" evidence="5">
    <location>
        <begin position="12"/>
        <end position="34"/>
    </location>
</feature>
<dbReference type="Gene3D" id="1.20.1540.10">
    <property type="entry name" value="Rhomboid-like"/>
    <property type="match status" value="1"/>
</dbReference>
<proteinExistence type="predicted"/>
<dbReference type="GO" id="GO:0016020">
    <property type="term" value="C:membrane"/>
    <property type="evidence" value="ECO:0007669"/>
    <property type="project" value="UniProtKB-SubCell"/>
</dbReference>
<gene>
    <name evidence="7" type="ORF">G3A44_10750</name>
</gene>
<dbReference type="PANTHER" id="PTHR43066">
    <property type="entry name" value="RHOMBOID-RELATED PROTEIN"/>
    <property type="match status" value="1"/>
</dbReference>
<name>A0A7C9TKD3_9BURK</name>
<keyword evidence="7" id="KW-0645">Protease</keyword>
<dbReference type="EMBL" id="JAAGOH010000011">
    <property type="protein sequence ID" value="NDY91664.1"/>
    <property type="molecule type" value="Genomic_DNA"/>
</dbReference>
<dbReference type="Proteomes" id="UP000484255">
    <property type="component" value="Unassembled WGS sequence"/>
</dbReference>
<keyword evidence="7" id="KW-0378">Hydrolase</keyword>
<evidence type="ECO:0000256" key="5">
    <source>
        <dbReference type="SAM" id="Phobius"/>
    </source>
</evidence>
<dbReference type="SUPFAM" id="SSF144091">
    <property type="entry name" value="Rhomboid-like"/>
    <property type="match status" value="1"/>
</dbReference>
<dbReference type="GO" id="GO:0006508">
    <property type="term" value="P:proteolysis"/>
    <property type="evidence" value="ECO:0007669"/>
    <property type="project" value="UniProtKB-KW"/>
</dbReference>
<feature type="transmembrane region" description="Helical" evidence="5">
    <location>
        <begin position="46"/>
        <end position="70"/>
    </location>
</feature>
<evidence type="ECO:0000313" key="7">
    <source>
        <dbReference type="EMBL" id="NDY91664.1"/>
    </source>
</evidence>
<evidence type="ECO:0000256" key="2">
    <source>
        <dbReference type="ARBA" id="ARBA00022692"/>
    </source>
</evidence>
<evidence type="ECO:0000259" key="6">
    <source>
        <dbReference type="Pfam" id="PF01694"/>
    </source>
</evidence>
<keyword evidence="8" id="KW-1185">Reference proteome</keyword>
<dbReference type="PANTHER" id="PTHR43066:SF11">
    <property type="entry name" value="PEPTIDASE S54 RHOMBOID DOMAIN-CONTAINING PROTEIN"/>
    <property type="match status" value="1"/>
</dbReference>
<reference evidence="7 8" key="1">
    <citation type="submission" date="2020-02" db="EMBL/GenBank/DDBJ databases">
        <title>Ideonella bacterium strain TBM-1.</title>
        <authorList>
            <person name="Chen W.-M."/>
        </authorList>
    </citation>
    <scope>NUCLEOTIDE SEQUENCE [LARGE SCALE GENOMIC DNA]</scope>
    <source>
        <strain evidence="7 8">TBM-1</strain>
    </source>
</reference>
<keyword evidence="3 5" id="KW-1133">Transmembrane helix</keyword>
<evidence type="ECO:0000256" key="3">
    <source>
        <dbReference type="ARBA" id="ARBA00022989"/>
    </source>
</evidence>
<keyword evidence="4 5" id="KW-0472">Membrane</keyword>
<dbReference type="Pfam" id="PF01694">
    <property type="entry name" value="Rhomboid"/>
    <property type="match status" value="1"/>
</dbReference>
<dbReference type="InterPro" id="IPR022764">
    <property type="entry name" value="Peptidase_S54_rhomboid_dom"/>
</dbReference>
<comment type="caution">
    <text evidence="7">The sequence shown here is derived from an EMBL/GenBank/DDBJ whole genome shotgun (WGS) entry which is preliminary data.</text>
</comment>
<feature type="transmembrane region" description="Helical" evidence="5">
    <location>
        <begin position="169"/>
        <end position="185"/>
    </location>
</feature>
<dbReference type="SMART" id="SM01160">
    <property type="entry name" value="DUF1751"/>
    <property type="match status" value="1"/>
</dbReference>
<accession>A0A7C9TKD3</accession>
<dbReference type="RefSeq" id="WP_163457521.1">
    <property type="nucleotide sequence ID" value="NZ_JAAGOH010000011.1"/>
</dbReference>
<feature type="transmembrane region" description="Helical" evidence="5">
    <location>
        <begin position="82"/>
        <end position="102"/>
    </location>
</feature>
<evidence type="ECO:0000256" key="4">
    <source>
        <dbReference type="ARBA" id="ARBA00023136"/>
    </source>
</evidence>
<keyword evidence="2 5" id="KW-0812">Transmembrane</keyword>
<feature type="domain" description="Peptidase S54 rhomboid" evidence="6">
    <location>
        <begin position="42"/>
        <end position="182"/>
    </location>
</feature>
<comment type="subcellular location">
    <subcellularLocation>
        <location evidence="1">Membrane</location>
        <topology evidence="1">Multi-pass membrane protein</topology>
    </subcellularLocation>
</comment>
<evidence type="ECO:0000256" key="1">
    <source>
        <dbReference type="ARBA" id="ARBA00004141"/>
    </source>
</evidence>
<protein>
    <submittedName>
        <fullName evidence="7">Rhomboid family intramembrane serine protease</fullName>
    </submittedName>
</protein>
<organism evidence="7 8">
    <name type="scientific">Ideonella livida</name>
    <dbReference type="NCBI Taxonomy" id="2707176"/>
    <lineage>
        <taxon>Bacteria</taxon>
        <taxon>Pseudomonadati</taxon>
        <taxon>Pseudomonadota</taxon>
        <taxon>Betaproteobacteria</taxon>
        <taxon>Burkholderiales</taxon>
        <taxon>Sphaerotilaceae</taxon>
        <taxon>Ideonella</taxon>
    </lineage>
</organism>
<dbReference type="InterPro" id="IPR035952">
    <property type="entry name" value="Rhomboid-like_sf"/>
</dbReference>
<sequence>MPHIPPITKALLLICTAVFCLSLLAPLSLWFALWPLGSGQFMPWQPFTFAFLHADMLALFFNALALWMFGGELEMFWGQRRYLQYLAACLLATALATIFLGLVVPYVGPVRGMSGALFGLLFASARHFPDRVIMPLFPPIPMKQKHFVMLFGGLELLMGLFSGDGLAHFAVLAGMGGGWLMFKYWRSQSRRR</sequence>
<dbReference type="GO" id="GO:0004252">
    <property type="term" value="F:serine-type endopeptidase activity"/>
    <property type="evidence" value="ECO:0007669"/>
    <property type="project" value="InterPro"/>
</dbReference>
<dbReference type="AlphaFoldDB" id="A0A7C9TKD3"/>
<evidence type="ECO:0000313" key="8">
    <source>
        <dbReference type="Proteomes" id="UP000484255"/>
    </source>
</evidence>